<gene>
    <name evidence="2" type="ORF">QYT958_LOCUS6471</name>
    <name evidence="3" type="ORF">TOA249_LOCUS18522</name>
    <name evidence="1" type="ORF">TSG867_LOCUS5367</name>
</gene>
<comment type="caution">
    <text evidence="1">The sequence shown here is derived from an EMBL/GenBank/DDBJ whole genome shotgun (WGS) entry which is preliminary data.</text>
</comment>
<evidence type="ECO:0000313" key="4">
    <source>
        <dbReference type="Proteomes" id="UP000663862"/>
    </source>
</evidence>
<evidence type="ECO:0000313" key="1">
    <source>
        <dbReference type="EMBL" id="CAF4286999.1"/>
    </source>
</evidence>
<dbReference type="EMBL" id="CAJOBS010001385">
    <property type="protein sequence ID" value="CAF4725048.1"/>
    <property type="molecule type" value="Genomic_DNA"/>
</dbReference>
<dbReference type="Proteomes" id="UP000663838">
    <property type="component" value="Unassembled WGS sequence"/>
</dbReference>
<evidence type="ECO:0000313" key="3">
    <source>
        <dbReference type="EMBL" id="CAF4725048.1"/>
    </source>
</evidence>
<dbReference type="AlphaFoldDB" id="A0A820H334"/>
<accession>A0A820H334</accession>
<dbReference type="Proteomes" id="UP000663848">
    <property type="component" value="Unassembled WGS sequence"/>
</dbReference>
<proteinExistence type="predicted"/>
<protein>
    <submittedName>
        <fullName evidence="1">Uncharacterized protein</fullName>
    </submittedName>
</protein>
<evidence type="ECO:0000313" key="2">
    <source>
        <dbReference type="EMBL" id="CAF4525062.1"/>
    </source>
</evidence>
<dbReference type="EMBL" id="CAJOBR010000577">
    <property type="protein sequence ID" value="CAF4525062.1"/>
    <property type="molecule type" value="Genomic_DNA"/>
</dbReference>
<sequence>MANFRKSVDGRKRARTMEYIDSQVDINDDEHSQTKPHIGQRIHAHIDVSMSFIDEKDPIESTTDERVQPRPIIPKIKRRDSDRSFLHRQASDISLNRFLNETSKPTTTTTTTTTELKGRDHILRVMKTTVNAKPIMDLKNRKFVQEMLAKRHEKQEVSRPVSDFALKYGLVDHNGKKFKSRKTSDLFTDMEHQLEGLKSTLTKRQAVEPNSSLLRIIKLESVCNQLLCYCQYVTDREDVVLFLDPKDEQAKSLAINDEIRIGGESRLDFNLPELGSVALGITGVRKESSSNNTEEDVPIEIIHTYDFNCSCNKCTSNDRQGQEIVVKIDSNSRQLLNSERAGFDSRSITLNESRNYQASDDSNLMTKVNRLLIICFFPAPIFDLISTFPRDDKSQQPTYAVETVYDSFTLALMSKRKFDLRATIIIFDSDQNNNRYIFVVRDGIGNCLQIMLNDVNGLQIKTQTQDYIFHQIEFIERIESPKESNRWPYQDYVPPKKLFCFKSTNNQVSLL</sequence>
<dbReference type="EMBL" id="CAJOBQ010000187">
    <property type="protein sequence ID" value="CAF4286999.1"/>
    <property type="molecule type" value="Genomic_DNA"/>
</dbReference>
<name>A0A820H334_9BILA</name>
<organism evidence="1 4">
    <name type="scientific">Rotaria socialis</name>
    <dbReference type="NCBI Taxonomy" id="392032"/>
    <lineage>
        <taxon>Eukaryota</taxon>
        <taxon>Metazoa</taxon>
        <taxon>Spiralia</taxon>
        <taxon>Gnathifera</taxon>
        <taxon>Rotifera</taxon>
        <taxon>Eurotatoria</taxon>
        <taxon>Bdelloidea</taxon>
        <taxon>Philodinida</taxon>
        <taxon>Philodinidae</taxon>
        <taxon>Rotaria</taxon>
    </lineage>
</organism>
<reference evidence="1" key="1">
    <citation type="submission" date="2021-02" db="EMBL/GenBank/DDBJ databases">
        <authorList>
            <person name="Nowell W R."/>
        </authorList>
    </citation>
    <scope>NUCLEOTIDE SEQUENCE</scope>
</reference>
<dbReference type="Proteomes" id="UP000663862">
    <property type="component" value="Unassembled WGS sequence"/>
</dbReference>